<dbReference type="EMBL" id="PCVY01000020">
    <property type="protein sequence ID" value="PIQ87106.1"/>
    <property type="molecule type" value="Genomic_DNA"/>
</dbReference>
<organism evidence="1 2">
    <name type="scientific">Candidatus Abzuiibacterium crystallinum</name>
    <dbReference type="NCBI Taxonomy" id="1974748"/>
    <lineage>
        <taxon>Bacteria</taxon>
        <taxon>Pseudomonadati</taxon>
        <taxon>Candidatus Omnitrophota</taxon>
        <taxon>Candidatus Abzuiibacterium</taxon>
    </lineage>
</organism>
<comment type="caution">
    <text evidence="1">The sequence shown here is derived from an EMBL/GenBank/DDBJ whole genome shotgun (WGS) entry which is preliminary data.</text>
</comment>
<protein>
    <recommendedName>
        <fullName evidence="3">AsmA domain-containing protein</fullName>
    </recommendedName>
</protein>
<dbReference type="Proteomes" id="UP000230859">
    <property type="component" value="Unassembled WGS sequence"/>
</dbReference>
<accession>A0A2H0LRW4</accession>
<sequence length="290" mass="31703">MKKVIWLSVGLILAGAAVVLFAHDWILKTGMANAVTRITGFQTKVHTLKYDFPSTIRIQDMEMLNPPGFNEKVFTRIPEMYATFFIGEFIRGKGVHFGEIRLDIQEVHIEKNAKGVLNVALLTPVEEAGDRRKPVQPGKLTSFLLESFEFSLRDVSYQNQSGIYGSSGLPNKLSVDMNIQNRIYKDIHDPQVLVNLILAEIIRKETFGRLLGLNLKDLLGENLYGVLNSGQVFIGEQAGAITHQVGSLLNDSVHGTGGILNGAGSAAGETVSGLWGKLKSLMPGEKTPAA</sequence>
<evidence type="ECO:0000313" key="1">
    <source>
        <dbReference type="EMBL" id="PIQ87106.1"/>
    </source>
</evidence>
<dbReference type="AlphaFoldDB" id="A0A2H0LRW4"/>
<name>A0A2H0LRW4_9BACT</name>
<evidence type="ECO:0008006" key="3">
    <source>
        <dbReference type="Google" id="ProtNLM"/>
    </source>
</evidence>
<evidence type="ECO:0000313" key="2">
    <source>
        <dbReference type="Proteomes" id="UP000230859"/>
    </source>
</evidence>
<reference evidence="1 2" key="1">
    <citation type="submission" date="2017-09" db="EMBL/GenBank/DDBJ databases">
        <title>Depth-based differentiation of microbial function through sediment-hosted aquifers and enrichment of novel symbionts in the deep terrestrial subsurface.</title>
        <authorList>
            <person name="Probst A.J."/>
            <person name="Ladd B."/>
            <person name="Jarett J.K."/>
            <person name="Geller-Mcgrath D.E."/>
            <person name="Sieber C.M."/>
            <person name="Emerson J.B."/>
            <person name="Anantharaman K."/>
            <person name="Thomas B.C."/>
            <person name="Malmstrom R."/>
            <person name="Stieglmeier M."/>
            <person name="Klingl A."/>
            <person name="Woyke T."/>
            <person name="Ryan C.M."/>
            <person name="Banfield J.F."/>
        </authorList>
    </citation>
    <scope>NUCLEOTIDE SEQUENCE [LARGE SCALE GENOMIC DNA]</scope>
    <source>
        <strain evidence="1">CG11_big_fil_rev_8_21_14_0_20_45_26</strain>
    </source>
</reference>
<gene>
    <name evidence="1" type="ORF">COV74_02145</name>
</gene>
<proteinExistence type="predicted"/>